<dbReference type="Proteomes" id="UP000035682">
    <property type="component" value="Unplaced"/>
</dbReference>
<dbReference type="STRING" id="34506.A0A090L456"/>
<dbReference type="GeneID" id="36376956"/>
<evidence type="ECO:0000256" key="8">
    <source>
        <dbReference type="ARBA" id="ARBA00023242"/>
    </source>
</evidence>
<evidence type="ECO:0000256" key="9">
    <source>
        <dbReference type="SAM" id="MobiDB-lite"/>
    </source>
</evidence>
<dbReference type="InterPro" id="IPR015408">
    <property type="entry name" value="Znf_Mcm10/DnaG"/>
</dbReference>
<evidence type="ECO:0000256" key="2">
    <source>
        <dbReference type="ARBA" id="ARBA00009679"/>
    </source>
</evidence>
<comment type="subcellular location">
    <subcellularLocation>
        <location evidence="1">Nucleus</location>
    </subcellularLocation>
</comment>
<dbReference type="PANTHER" id="PTHR13454">
    <property type="entry name" value="PROTEIN MCM10 HOMOLOG"/>
    <property type="match status" value="1"/>
</dbReference>
<dbReference type="InterPro" id="IPR012340">
    <property type="entry name" value="NA-bd_OB-fold"/>
</dbReference>
<accession>A0A090L456</accession>
<dbReference type="SMART" id="SM01280">
    <property type="entry name" value="Mcm10"/>
    <property type="match status" value="1"/>
</dbReference>
<dbReference type="CTD" id="36376956"/>
<dbReference type="AlphaFoldDB" id="A0A090L456"/>
<dbReference type="InterPro" id="IPR040184">
    <property type="entry name" value="Mcm10"/>
</dbReference>
<reference evidence="11 12" key="1">
    <citation type="submission" date="2014-09" db="EMBL/GenBank/DDBJ databases">
        <authorList>
            <person name="Martin A.A."/>
        </authorList>
    </citation>
    <scope>NUCLEOTIDE SEQUENCE</scope>
    <source>
        <strain evidence="12">ED321</strain>
        <strain evidence="11">ED321 Heterogonic</strain>
    </source>
</reference>
<evidence type="ECO:0000256" key="6">
    <source>
        <dbReference type="ARBA" id="ARBA00022771"/>
    </source>
</evidence>
<keyword evidence="4" id="KW-0235">DNA replication</keyword>
<dbReference type="Gene3D" id="2.40.50.140">
    <property type="entry name" value="Nucleic acid-binding proteins"/>
    <property type="match status" value="1"/>
</dbReference>
<feature type="compositionally biased region" description="Basic and acidic residues" evidence="9">
    <location>
        <begin position="492"/>
        <end position="501"/>
    </location>
</feature>
<evidence type="ECO:0000313" key="12">
    <source>
        <dbReference type="Proteomes" id="UP000035682"/>
    </source>
</evidence>
<dbReference type="GO" id="GO:0006270">
    <property type="term" value="P:DNA replication initiation"/>
    <property type="evidence" value="ECO:0007669"/>
    <property type="project" value="InterPro"/>
</dbReference>
<dbReference type="InterPro" id="IPR056791">
    <property type="entry name" value="Znf_Mcm10_C"/>
</dbReference>
<dbReference type="InterPro" id="IPR015411">
    <property type="entry name" value="Rep_factor_Mcm10_C"/>
</dbReference>
<feature type="domain" description="Replication factor Mcm10 C-terminal" evidence="10">
    <location>
        <begin position="379"/>
        <end position="672"/>
    </location>
</feature>
<dbReference type="GO" id="GO:0003697">
    <property type="term" value="F:single-stranded DNA binding"/>
    <property type="evidence" value="ECO:0007669"/>
    <property type="project" value="InterPro"/>
</dbReference>
<dbReference type="Pfam" id="PF09332">
    <property type="entry name" value="Mcm10"/>
    <property type="match status" value="1"/>
</dbReference>
<dbReference type="GO" id="GO:0003688">
    <property type="term" value="F:DNA replication origin binding"/>
    <property type="evidence" value="ECO:0007669"/>
    <property type="project" value="TreeGrafter"/>
</dbReference>
<evidence type="ECO:0000256" key="3">
    <source>
        <dbReference type="ARBA" id="ARBA00017770"/>
    </source>
</evidence>
<name>A0A090L456_STRRB</name>
<dbReference type="OrthoDB" id="273123at2759"/>
<dbReference type="WBParaSite" id="SRAE_1000284400.1">
    <property type="protein sequence ID" value="SRAE_1000284400.1"/>
    <property type="gene ID" value="WBGene00259461"/>
</dbReference>
<dbReference type="Pfam" id="PF22379">
    <property type="entry name" value="OB_MCM10"/>
    <property type="match status" value="1"/>
</dbReference>
<evidence type="ECO:0000256" key="5">
    <source>
        <dbReference type="ARBA" id="ARBA00022723"/>
    </source>
</evidence>
<keyword evidence="5" id="KW-0479">Metal-binding</keyword>
<feature type="compositionally biased region" description="Basic and acidic residues" evidence="9">
    <location>
        <begin position="57"/>
        <end position="67"/>
    </location>
</feature>
<dbReference type="Pfam" id="PF09329">
    <property type="entry name" value="zf-primase"/>
    <property type="match status" value="1"/>
</dbReference>
<dbReference type="GO" id="GO:0043596">
    <property type="term" value="C:nuclear replication fork"/>
    <property type="evidence" value="ECO:0007669"/>
    <property type="project" value="TreeGrafter"/>
</dbReference>
<dbReference type="PANTHER" id="PTHR13454:SF11">
    <property type="entry name" value="PROTEIN MCM10 HOMOLOG"/>
    <property type="match status" value="1"/>
</dbReference>
<dbReference type="OMA" id="YKMPCKA"/>
<keyword evidence="7" id="KW-0862">Zinc</keyword>
<organism evidence="11">
    <name type="scientific">Strongyloides ratti</name>
    <name type="common">Parasitic roundworm</name>
    <dbReference type="NCBI Taxonomy" id="34506"/>
    <lineage>
        <taxon>Eukaryota</taxon>
        <taxon>Metazoa</taxon>
        <taxon>Ecdysozoa</taxon>
        <taxon>Nematoda</taxon>
        <taxon>Chromadorea</taxon>
        <taxon>Rhabditida</taxon>
        <taxon>Tylenchina</taxon>
        <taxon>Panagrolaimomorpha</taxon>
        <taxon>Strongyloidoidea</taxon>
        <taxon>Strongyloididae</taxon>
        <taxon>Strongyloides</taxon>
    </lineage>
</organism>
<evidence type="ECO:0000313" key="14">
    <source>
        <dbReference type="WormBase" id="SRAE_1000284400"/>
    </source>
</evidence>
<dbReference type="GO" id="GO:0008270">
    <property type="term" value="F:zinc ion binding"/>
    <property type="evidence" value="ECO:0007669"/>
    <property type="project" value="UniProtKB-KW"/>
</dbReference>
<keyword evidence="6" id="KW-0863">Zinc-finger</keyword>
<keyword evidence="12" id="KW-1185">Reference proteome</keyword>
<keyword evidence="8" id="KW-0539">Nucleus</keyword>
<evidence type="ECO:0000256" key="7">
    <source>
        <dbReference type="ARBA" id="ARBA00022833"/>
    </source>
</evidence>
<reference evidence="13" key="2">
    <citation type="submission" date="2020-12" db="UniProtKB">
        <authorList>
            <consortium name="WormBaseParasite"/>
        </authorList>
    </citation>
    <scope>IDENTIFICATION</scope>
</reference>
<evidence type="ECO:0000313" key="11">
    <source>
        <dbReference type="EMBL" id="CEF64591.1"/>
    </source>
</evidence>
<dbReference type="RefSeq" id="XP_024503792.1">
    <property type="nucleotide sequence ID" value="XM_024649968.1"/>
</dbReference>
<dbReference type="InterPro" id="IPR055065">
    <property type="entry name" value="OB_MCM10"/>
</dbReference>
<dbReference type="EMBL" id="LN609528">
    <property type="protein sequence ID" value="CEF64591.1"/>
    <property type="molecule type" value="Genomic_DNA"/>
</dbReference>
<protein>
    <recommendedName>
        <fullName evidence="3">Protein MCM10 homolog</fullName>
    </recommendedName>
</protein>
<evidence type="ECO:0000259" key="10">
    <source>
        <dbReference type="SMART" id="SM01280"/>
    </source>
</evidence>
<proteinExistence type="inferred from homology"/>
<comment type="similarity">
    <text evidence="2">Belongs to the MCM10 family.</text>
</comment>
<evidence type="ECO:0000256" key="1">
    <source>
        <dbReference type="ARBA" id="ARBA00004123"/>
    </source>
</evidence>
<feature type="region of interest" description="Disordered" evidence="9">
    <location>
        <begin position="492"/>
        <end position="522"/>
    </location>
</feature>
<evidence type="ECO:0000256" key="4">
    <source>
        <dbReference type="ARBA" id="ARBA00022705"/>
    </source>
</evidence>
<feature type="region of interest" description="Disordered" evidence="9">
    <location>
        <begin position="1"/>
        <end position="73"/>
    </location>
</feature>
<feature type="compositionally biased region" description="Polar residues" evidence="9">
    <location>
        <begin position="16"/>
        <end position="25"/>
    </location>
</feature>
<gene>
    <name evidence="11 13 14" type="ORF">SRAE_1000284400</name>
</gene>
<feature type="compositionally biased region" description="Polar residues" evidence="9">
    <location>
        <begin position="504"/>
        <end position="519"/>
    </location>
</feature>
<dbReference type="Pfam" id="PF24863">
    <property type="entry name" value="zf-CCCH_Mcm10"/>
    <property type="match status" value="1"/>
</dbReference>
<evidence type="ECO:0000313" key="13">
    <source>
        <dbReference type="WBParaSite" id="SRAE_1000284400.1"/>
    </source>
</evidence>
<sequence>MDGVNSSNGECRGIENQDTNIQETKILTPIKKENEKLSRKRRHSSCDNSTIKKIRKKQVEEQEKEVKPNTNEAFEDLMTTFADDFTDDDKDLPLETVDENKKIKPNTDEAFEDLMSTFAEDLEGKKKEAPNFCDSKVNNKVENKKTLEEKKKEMVRNMKKASEPDFPSYDPFFGIRIKSPKIENSIFEVIAKDMHKVLVKDIKKTNGHCNEDYVTMGVIIEKSECKVSGQGKNYVMWKINGFRHLHESSVKVLLFGDCFKSHWKLQQGMTVAIVKPTLGNDDKGKDNLTTLMLTKDTQVIELGFCIDFGICKSMRTDGKPCSNVVNTMNSLFCAYHLEKNAQTIASRRGTFNSMYSQPNVKIQKQKLNNCHASPIKKISSTFSTSICPVRKINGQLPNKDNIHLLKEHQKQDILKNALKSASCSLNARAILKKQKEKEEGGINATGKKKKDNVEIFISKLREDETKRKNEAMNRPMIGRSFKAQLIALMNADKEKEKESRKRPSTTNISTSKPKTSRPTLLSGKDFSNDEIRLMLNKKLLHEDEVKAIEKEKEERYFSIMESREKIEEAATSLMEIKNVRIFTCTICKIKYHKKNPICIEKKHFIKEEMGTRRFFKCNDCCRRCITYFVYPRTFCANCKGRNFVRVGMKDERVVKDREELLVRGKEEKFINR</sequence>
<dbReference type="WormBase" id="SRAE_1000284400">
    <property type="protein sequence ID" value="SRP06038"/>
    <property type="gene ID" value="WBGene00259461"/>
</dbReference>